<feature type="domain" description="Ferritin-like diiron" evidence="11">
    <location>
        <begin position="1"/>
        <end position="145"/>
    </location>
</feature>
<comment type="catalytic activity">
    <reaction evidence="7">
        <text>Fe(2+)(in) = Fe(2+)(out)</text>
        <dbReference type="Rhea" id="RHEA:28486"/>
        <dbReference type="ChEBI" id="CHEBI:29033"/>
    </reaction>
</comment>
<dbReference type="GO" id="GO:0006826">
    <property type="term" value="P:iron ion transport"/>
    <property type="evidence" value="ECO:0007669"/>
    <property type="project" value="InterPro"/>
</dbReference>
<dbReference type="CDD" id="cd00907">
    <property type="entry name" value="Bacterioferritin"/>
    <property type="match status" value="1"/>
</dbReference>
<dbReference type="PANTHER" id="PTHR30295">
    <property type="entry name" value="BACTERIOFERRITIN"/>
    <property type="match status" value="1"/>
</dbReference>
<dbReference type="EMBL" id="JPIN01000009">
    <property type="protein sequence ID" value="KFZ28281.1"/>
    <property type="molecule type" value="Genomic_DNA"/>
</dbReference>
<feature type="binding site" evidence="9">
    <location>
        <position position="50"/>
    </location>
    <ligand>
        <name>Fe cation</name>
        <dbReference type="ChEBI" id="CHEBI:24875"/>
        <label>3</label>
    </ligand>
</feature>
<keyword evidence="4 10" id="KW-0349">Heme</keyword>
<dbReference type="GO" id="GO:0020037">
    <property type="term" value="F:heme binding"/>
    <property type="evidence" value="ECO:0007669"/>
    <property type="project" value="TreeGrafter"/>
</dbReference>
<dbReference type="Pfam" id="PF00210">
    <property type="entry name" value="Ferritin"/>
    <property type="match status" value="1"/>
</dbReference>
<keyword evidence="13" id="KW-1185">Reference proteome</keyword>
<dbReference type="PIRSF" id="PIRSF002560">
    <property type="entry name" value="Bacterioferritin"/>
    <property type="match status" value="1"/>
</dbReference>
<keyword evidence="3 8" id="KW-0409">Iron storage</keyword>
<sequence>MQGEAKVLQELNRILTRKLTAINQYFLHARMYKNWGFEALNHTIYKASIEEMKHADDIIERLLFLGGLPNLQDLGKLYIGEDPREMLELDHKVQHADVLAIREAIAVCEKHRDYVTRDELEEILEQQEEHLDWLETQLELISHLGLSTYLQTKLHKES</sequence>
<dbReference type="InterPro" id="IPR012347">
    <property type="entry name" value="Ferritin-like"/>
</dbReference>
<name>A0A094J6R4_9GAMM</name>
<feature type="binding site" description="axial binding residue" evidence="9">
    <location>
        <position position="52"/>
    </location>
    <ligand>
        <name>heme b</name>
        <dbReference type="ChEBI" id="CHEBI:60344"/>
        <note>ligand shared between dimeric partners</note>
    </ligand>
    <ligandPart>
        <name>Fe</name>
        <dbReference type="ChEBI" id="CHEBI:18248"/>
    </ligandPart>
</feature>
<dbReference type="InterPro" id="IPR009078">
    <property type="entry name" value="Ferritin-like_SF"/>
</dbReference>
<dbReference type="InterPro" id="IPR002024">
    <property type="entry name" value="Bacterioferritin"/>
</dbReference>
<accession>A0A094J6R4</accession>
<dbReference type="Gene3D" id="1.20.1260.10">
    <property type="match status" value="1"/>
</dbReference>
<dbReference type="RefSeq" id="WP_034733232.1">
    <property type="nucleotide sequence ID" value="NZ_JPIN01000009.1"/>
</dbReference>
<organism evidence="12 13">
    <name type="scientific">Pseudidiomarina atlantica</name>
    <dbReference type="NCBI Taxonomy" id="1517416"/>
    <lineage>
        <taxon>Bacteria</taxon>
        <taxon>Pseudomonadati</taxon>
        <taxon>Pseudomonadota</taxon>
        <taxon>Gammaproteobacteria</taxon>
        <taxon>Alteromonadales</taxon>
        <taxon>Idiomarinaceae</taxon>
        <taxon>Pseudidiomarina</taxon>
    </lineage>
</organism>
<dbReference type="GO" id="GO:0005829">
    <property type="term" value="C:cytosol"/>
    <property type="evidence" value="ECO:0007669"/>
    <property type="project" value="TreeGrafter"/>
</dbReference>
<dbReference type="Proteomes" id="UP000053718">
    <property type="component" value="Unassembled WGS sequence"/>
</dbReference>
<dbReference type="SUPFAM" id="SSF47240">
    <property type="entry name" value="Ferritin-like"/>
    <property type="match status" value="1"/>
</dbReference>
<dbReference type="GO" id="GO:0006879">
    <property type="term" value="P:intracellular iron ion homeostasis"/>
    <property type="evidence" value="ECO:0007669"/>
    <property type="project" value="UniProtKB-KW"/>
</dbReference>
<evidence type="ECO:0000256" key="7">
    <source>
        <dbReference type="ARBA" id="ARBA00036243"/>
    </source>
</evidence>
<dbReference type="OrthoDB" id="9800505at2"/>
<dbReference type="InterPro" id="IPR009040">
    <property type="entry name" value="Ferritin-like_diiron"/>
</dbReference>
<evidence type="ECO:0000256" key="8">
    <source>
        <dbReference type="PIRNR" id="PIRNR002560"/>
    </source>
</evidence>
<comment type="catalytic activity">
    <reaction evidence="8">
        <text>4 Fe(2+) + O2 + 4 H(+) = 4 Fe(3+) + 2 H2O</text>
        <dbReference type="Rhea" id="RHEA:11148"/>
        <dbReference type="ChEBI" id="CHEBI:15377"/>
        <dbReference type="ChEBI" id="CHEBI:15378"/>
        <dbReference type="ChEBI" id="CHEBI:15379"/>
        <dbReference type="ChEBI" id="CHEBI:29033"/>
        <dbReference type="ChEBI" id="CHEBI:29034"/>
        <dbReference type="EC" id="1.16.3.1"/>
    </reaction>
</comment>
<evidence type="ECO:0000313" key="12">
    <source>
        <dbReference type="EMBL" id="KFZ28281.1"/>
    </source>
</evidence>
<comment type="similarity">
    <text evidence="2 8 10">Belongs to the bacterioferritin family.</text>
</comment>
<feature type="binding site" evidence="9">
    <location>
        <position position="54"/>
    </location>
    <ligand>
        <name>Fe cation</name>
        <dbReference type="ChEBI" id="CHEBI:24875"/>
        <label>1</label>
    </ligand>
</feature>
<evidence type="ECO:0000256" key="1">
    <source>
        <dbReference type="ARBA" id="ARBA00001970"/>
    </source>
</evidence>
<dbReference type="AlphaFoldDB" id="A0A094J6R4"/>
<keyword evidence="5 8" id="KW-0479">Metal-binding</keyword>
<evidence type="ECO:0000256" key="10">
    <source>
        <dbReference type="RuleBase" id="RU000623"/>
    </source>
</evidence>
<proteinExistence type="inferred from homology"/>
<protein>
    <recommendedName>
        <fullName evidence="8 10">Bacterioferritin</fullName>
        <ecNumber evidence="8">1.16.3.1</ecNumber>
    </recommendedName>
</protein>
<dbReference type="PANTHER" id="PTHR30295:SF0">
    <property type="entry name" value="BACTERIOFERRITIN"/>
    <property type="match status" value="1"/>
</dbReference>
<dbReference type="STRING" id="1517416.IDAT_09740"/>
<feature type="binding site" evidence="9">
    <location>
        <position position="130"/>
    </location>
    <ligand>
        <name>Fe cation</name>
        <dbReference type="ChEBI" id="CHEBI:24875"/>
        <label>2</label>
    </ligand>
</feature>
<dbReference type="GO" id="GO:0004322">
    <property type="term" value="F:ferroxidase activity"/>
    <property type="evidence" value="ECO:0007669"/>
    <property type="project" value="UniProtKB-EC"/>
</dbReference>
<evidence type="ECO:0000256" key="2">
    <source>
        <dbReference type="ARBA" id="ARBA00008093"/>
    </source>
</evidence>
<dbReference type="PRINTS" id="PR00601">
    <property type="entry name" value="BACFERRITIN"/>
</dbReference>
<evidence type="ECO:0000259" key="11">
    <source>
        <dbReference type="PROSITE" id="PS50905"/>
    </source>
</evidence>
<dbReference type="InterPro" id="IPR008331">
    <property type="entry name" value="Ferritin_DPS_dom"/>
</dbReference>
<evidence type="ECO:0000256" key="9">
    <source>
        <dbReference type="PIRSR" id="PIRSR002560-1"/>
    </source>
</evidence>
<feature type="binding site" evidence="9">
    <location>
        <position position="51"/>
    </location>
    <ligand>
        <name>Fe cation</name>
        <dbReference type="ChEBI" id="CHEBI:24875"/>
        <label>2</label>
    </ligand>
</feature>
<dbReference type="NCBIfam" id="TIGR00754">
    <property type="entry name" value="bfr"/>
    <property type="match status" value="1"/>
</dbReference>
<comment type="caution">
    <text evidence="12">The sequence shown here is derived from an EMBL/GenBank/DDBJ whole genome shotgun (WGS) entry which is preliminary data.</text>
</comment>
<dbReference type="EC" id="1.16.3.1" evidence="8"/>
<dbReference type="PROSITE" id="PS50905">
    <property type="entry name" value="FERRITIN_LIKE"/>
    <property type="match status" value="1"/>
</dbReference>
<dbReference type="GO" id="GO:0008199">
    <property type="term" value="F:ferric iron binding"/>
    <property type="evidence" value="ECO:0007669"/>
    <property type="project" value="InterPro"/>
</dbReference>
<dbReference type="eggNOG" id="COG2193">
    <property type="taxonomic scope" value="Bacteria"/>
</dbReference>
<comment type="cofactor">
    <cofactor evidence="1">
        <name>heme b</name>
        <dbReference type="ChEBI" id="CHEBI:60344"/>
    </cofactor>
</comment>
<reference evidence="12 13" key="1">
    <citation type="submission" date="2014-06" db="EMBL/GenBank/DDBJ databases">
        <title>Draft genome sequence of Idiomarina sp. MCCC 1A10513.</title>
        <authorList>
            <person name="Du J."/>
            <person name="Lai Q."/>
            <person name="Shao Z."/>
        </authorList>
    </citation>
    <scope>NUCLEOTIDE SEQUENCE [LARGE SCALE GENOMIC DNA]</scope>
    <source>
        <strain evidence="12 13">MCCC 1A10513</strain>
    </source>
</reference>
<keyword evidence="6 8" id="KW-0408">Iron</keyword>
<gene>
    <name evidence="12" type="ORF">IDAT_09740</name>
</gene>
<feature type="binding site" evidence="9">
    <location>
        <position position="51"/>
    </location>
    <ligand>
        <name>Fe cation</name>
        <dbReference type="ChEBI" id="CHEBI:24875"/>
        <label>1</label>
    </ligand>
</feature>
<comment type="function">
    <text evidence="8">Iron-storage protein, whose ferroxidase center binds Fe(2+), oxidizes it using dioxygen to Fe(3+), and participates in the subsequent Fe(3+) oxide mineral core formation within the central cavity of the BFR protein shell.</text>
</comment>
<evidence type="ECO:0000256" key="5">
    <source>
        <dbReference type="ARBA" id="ARBA00022723"/>
    </source>
</evidence>
<evidence type="ECO:0000313" key="13">
    <source>
        <dbReference type="Proteomes" id="UP000053718"/>
    </source>
</evidence>
<dbReference type="PROSITE" id="PS00549">
    <property type="entry name" value="BACTERIOFERRITIN"/>
    <property type="match status" value="1"/>
</dbReference>
<evidence type="ECO:0000256" key="6">
    <source>
        <dbReference type="ARBA" id="ARBA00023004"/>
    </source>
</evidence>
<evidence type="ECO:0000256" key="3">
    <source>
        <dbReference type="ARBA" id="ARBA00022434"/>
    </source>
</evidence>
<evidence type="ECO:0000256" key="4">
    <source>
        <dbReference type="ARBA" id="ARBA00022617"/>
    </source>
</evidence>